<keyword evidence="3" id="KW-0012">Acyltransferase</keyword>
<dbReference type="GO" id="GO:0006633">
    <property type="term" value="P:fatty acid biosynthetic process"/>
    <property type="evidence" value="ECO:0007669"/>
    <property type="project" value="TreeGrafter"/>
</dbReference>
<dbReference type="Gene3D" id="3.40.47.10">
    <property type="match status" value="2"/>
</dbReference>
<dbReference type="InterPro" id="IPR020841">
    <property type="entry name" value="PKS_Beta-ketoAc_synthase_dom"/>
</dbReference>
<evidence type="ECO:0000256" key="1">
    <source>
        <dbReference type="ARBA" id="ARBA00008467"/>
    </source>
</evidence>
<feature type="domain" description="Ketosynthase family 3 (KS3)" evidence="5">
    <location>
        <begin position="4"/>
        <end position="403"/>
    </location>
</feature>
<comment type="caution">
    <text evidence="6">The sequence shown here is derived from an EMBL/GenBank/DDBJ whole genome shotgun (WGS) entry which is preliminary data.</text>
</comment>
<evidence type="ECO:0000256" key="4">
    <source>
        <dbReference type="RuleBase" id="RU003694"/>
    </source>
</evidence>
<dbReference type="CDD" id="cd00832">
    <property type="entry name" value="CLF"/>
    <property type="match status" value="1"/>
</dbReference>
<dbReference type="RefSeq" id="WP_190132755.1">
    <property type="nucleotide sequence ID" value="NZ_BNBD01000018.1"/>
</dbReference>
<dbReference type="GO" id="GO:0004315">
    <property type="term" value="F:3-oxoacyl-[acyl-carrier-protein] synthase activity"/>
    <property type="evidence" value="ECO:0007669"/>
    <property type="project" value="TreeGrafter"/>
</dbReference>
<dbReference type="AlphaFoldDB" id="A0A919B858"/>
<accession>A0A919B858</accession>
<dbReference type="Pfam" id="PF00109">
    <property type="entry name" value="ketoacyl-synt"/>
    <property type="match status" value="1"/>
</dbReference>
<dbReference type="InterPro" id="IPR014031">
    <property type="entry name" value="Ketoacyl_synth_C"/>
</dbReference>
<protein>
    <submittedName>
        <fullName evidence="6">Actinorhodin polyketide putative beta-ketoacyl synthase 2</fullName>
    </submittedName>
</protein>
<dbReference type="PANTHER" id="PTHR11712">
    <property type="entry name" value="POLYKETIDE SYNTHASE-RELATED"/>
    <property type="match status" value="1"/>
</dbReference>
<dbReference type="InterPro" id="IPR000794">
    <property type="entry name" value="Beta-ketoacyl_synthase"/>
</dbReference>
<dbReference type="Pfam" id="PF02801">
    <property type="entry name" value="Ketoacyl-synt_C"/>
    <property type="match status" value="1"/>
</dbReference>
<dbReference type="InterPro" id="IPR014030">
    <property type="entry name" value="Ketoacyl_synth_N"/>
</dbReference>
<proteinExistence type="inferred from homology"/>
<reference evidence="6" key="2">
    <citation type="submission" date="2020-09" db="EMBL/GenBank/DDBJ databases">
        <authorList>
            <person name="Sun Q."/>
            <person name="Ohkuma M."/>
        </authorList>
    </citation>
    <scope>NUCLEOTIDE SEQUENCE</scope>
    <source>
        <strain evidence="6">JCM 4059</strain>
    </source>
</reference>
<evidence type="ECO:0000256" key="2">
    <source>
        <dbReference type="ARBA" id="ARBA00022679"/>
    </source>
</evidence>
<dbReference type="EMBL" id="BNBD01000018">
    <property type="protein sequence ID" value="GHF69265.1"/>
    <property type="molecule type" value="Genomic_DNA"/>
</dbReference>
<gene>
    <name evidence="6" type="ORF">GCM10010218_58320</name>
</gene>
<sequence length="421" mass="42953">MGPSGTAVVTGIGVIAPTGMGTDAHWQAVLAGKPGIGRISRFDPSGYPVRLAGEVPGFVAREALPGRLVPQTDRWTHLALWAARAALDDAGVDPAALPEYAMAVVTSSSSGGTEFGQHEMERLYRKGPSWVGAYQSIAWFYAATTGQISIRHGMRGPCGVLATEQAGGLDAIGQARRVLRDEAELVVTGGTDASLCPYGLTAQLATGRLSTVEDAARAYLPFDVDASGYVPGEGGAILVLRDAAAVPPGAGYGVVAGYAAGFDPPPGSDRPRVLRRTLERALADAGCAPSDVDVVFADGLAVPAEDLAEARAISEVFGPGGVPVTVPKTLTGRLYGGGSALDAATALLALREGVVPPTAGTSRLAPGCDLDLVTGAPRRSAPRTAVVLARGHGGFASALVLRAVRGRDADGRGTTGVTEER</sequence>
<evidence type="ECO:0000313" key="6">
    <source>
        <dbReference type="EMBL" id="GHF69265.1"/>
    </source>
</evidence>
<evidence type="ECO:0000256" key="3">
    <source>
        <dbReference type="ARBA" id="ARBA00023315"/>
    </source>
</evidence>
<dbReference type="PROSITE" id="PS52004">
    <property type="entry name" value="KS3_2"/>
    <property type="match status" value="1"/>
</dbReference>
<reference evidence="6" key="1">
    <citation type="journal article" date="2014" name="Int. J. Syst. Evol. Microbiol.">
        <title>Complete genome sequence of Corynebacterium casei LMG S-19264T (=DSM 44701T), isolated from a smear-ripened cheese.</title>
        <authorList>
            <consortium name="US DOE Joint Genome Institute (JGI-PGF)"/>
            <person name="Walter F."/>
            <person name="Albersmeier A."/>
            <person name="Kalinowski J."/>
            <person name="Ruckert C."/>
        </authorList>
    </citation>
    <scope>NUCLEOTIDE SEQUENCE</scope>
    <source>
        <strain evidence="6">JCM 4059</strain>
    </source>
</reference>
<comment type="similarity">
    <text evidence="1 4">Belongs to the thiolase-like superfamily. Beta-ketoacyl-ACP synthases family.</text>
</comment>
<dbReference type="Proteomes" id="UP000638313">
    <property type="component" value="Unassembled WGS sequence"/>
</dbReference>
<organism evidence="6 7">
    <name type="scientific">Streptomyces mashuensis</name>
    <dbReference type="NCBI Taxonomy" id="33904"/>
    <lineage>
        <taxon>Bacteria</taxon>
        <taxon>Bacillati</taxon>
        <taxon>Actinomycetota</taxon>
        <taxon>Actinomycetes</taxon>
        <taxon>Kitasatosporales</taxon>
        <taxon>Streptomycetaceae</taxon>
        <taxon>Streptomyces</taxon>
    </lineage>
</organism>
<dbReference type="PANTHER" id="PTHR11712:SF322">
    <property type="entry name" value="POLYKETIDE BETA-KETOACYL SYNTHASE 2-RELATED"/>
    <property type="match status" value="1"/>
</dbReference>
<dbReference type="SUPFAM" id="SSF53901">
    <property type="entry name" value="Thiolase-like"/>
    <property type="match status" value="2"/>
</dbReference>
<name>A0A919B858_9ACTN</name>
<evidence type="ECO:0000259" key="5">
    <source>
        <dbReference type="PROSITE" id="PS52004"/>
    </source>
</evidence>
<keyword evidence="7" id="KW-1185">Reference proteome</keyword>
<dbReference type="InterPro" id="IPR016039">
    <property type="entry name" value="Thiolase-like"/>
</dbReference>
<dbReference type="SMART" id="SM00825">
    <property type="entry name" value="PKS_KS"/>
    <property type="match status" value="1"/>
</dbReference>
<keyword evidence="2 4" id="KW-0808">Transferase</keyword>
<evidence type="ECO:0000313" key="7">
    <source>
        <dbReference type="Proteomes" id="UP000638313"/>
    </source>
</evidence>